<dbReference type="Gene3D" id="3.40.50.150">
    <property type="entry name" value="Vaccinia Virus protein VP39"/>
    <property type="match status" value="1"/>
</dbReference>
<evidence type="ECO:0000256" key="1">
    <source>
        <dbReference type="ARBA" id="ARBA00022603"/>
    </source>
</evidence>
<name>A0A6A6XRS3_9PLEO</name>
<keyword evidence="3" id="KW-0949">S-adenosyl-L-methionine</keyword>
<proteinExistence type="predicted"/>
<dbReference type="SUPFAM" id="SSF53335">
    <property type="entry name" value="S-adenosyl-L-methionine-dependent methyltransferases"/>
    <property type="match status" value="1"/>
</dbReference>
<dbReference type="InterPro" id="IPR036388">
    <property type="entry name" value="WH-like_DNA-bd_sf"/>
</dbReference>
<dbReference type="GO" id="GO:0032259">
    <property type="term" value="P:methylation"/>
    <property type="evidence" value="ECO:0007669"/>
    <property type="project" value="UniProtKB-KW"/>
</dbReference>
<dbReference type="InterPro" id="IPR016461">
    <property type="entry name" value="COMT-like"/>
</dbReference>
<evidence type="ECO:0000313" key="5">
    <source>
        <dbReference type="EMBL" id="KAF2799142.1"/>
    </source>
</evidence>
<gene>
    <name evidence="5" type="ORF">K505DRAFT_332802</name>
</gene>
<dbReference type="Pfam" id="PF00891">
    <property type="entry name" value="Methyltransf_2"/>
    <property type="match status" value="1"/>
</dbReference>
<dbReference type="OrthoDB" id="2410195at2759"/>
<keyword evidence="1 5" id="KW-0489">Methyltransferase</keyword>
<dbReference type="Gene3D" id="1.10.10.10">
    <property type="entry name" value="Winged helix-like DNA-binding domain superfamily/Winged helix DNA-binding domain"/>
    <property type="match status" value="1"/>
</dbReference>
<dbReference type="Proteomes" id="UP000799757">
    <property type="component" value="Unassembled WGS sequence"/>
</dbReference>
<dbReference type="InterPro" id="IPR001077">
    <property type="entry name" value="COMT_C"/>
</dbReference>
<organism evidence="5 6">
    <name type="scientific">Melanomma pulvis-pyrius CBS 109.77</name>
    <dbReference type="NCBI Taxonomy" id="1314802"/>
    <lineage>
        <taxon>Eukaryota</taxon>
        <taxon>Fungi</taxon>
        <taxon>Dikarya</taxon>
        <taxon>Ascomycota</taxon>
        <taxon>Pezizomycotina</taxon>
        <taxon>Dothideomycetes</taxon>
        <taxon>Pleosporomycetidae</taxon>
        <taxon>Pleosporales</taxon>
        <taxon>Melanommataceae</taxon>
        <taxon>Melanomma</taxon>
    </lineage>
</organism>
<evidence type="ECO:0000313" key="6">
    <source>
        <dbReference type="Proteomes" id="UP000799757"/>
    </source>
</evidence>
<evidence type="ECO:0000259" key="4">
    <source>
        <dbReference type="Pfam" id="PF00891"/>
    </source>
</evidence>
<dbReference type="GO" id="GO:0008171">
    <property type="term" value="F:O-methyltransferase activity"/>
    <property type="evidence" value="ECO:0007669"/>
    <property type="project" value="InterPro"/>
</dbReference>
<dbReference type="InterPro" id="IPR036390">
    <property type="entry name" value="WH_DNA-bd_sf"/>
</dbReference>
<dbReference type="AlphaFoldDB" id="A0A6A6XRS3"/>
<feature type="domain" description="O-methyltransferase C-terminal" evidence="4">
    <location>
        <begin position="192"/>
        <end position="402"/>
    </location>
</feature>
<evidence type="ECO:0000256" key="2">
    <source>
        <dbReference type="ARBA" id="ARBA00022679"/>
    </source>
</evidence>
<keyword evidence="2 5" id="KW-0808">Transferase</keyword>
<dbReference type="EMBL" id="MU001769">
    <property type="protein sequence ID" value="KAF2799142.1"/>
    <property type="molecule type" value="Genomic_DNA"/>
</dbReference>
<keyword evidence="6" id="KW-1185">Reference proteome</keyword>
<sequence>MSYKTNATGQNLSILALAEDILEQTKGITKYLQANNLAAPTFALDSPDPPETPEYRELHNSLKTSLEDLQRLVDGPRRWLRAFCCTGYDLGALQVALDFQFFTLIPAEGAVSLEELAQKVGLDLDRVSRVIHQLMTYRFFHEDSPGFISHSSTSLVMLQDEELRSVVHYSLDEMLKAAADCNISLKANPYEADQNHNPFVTRHGVGIFEFYKRNPEKARRFAKAMAGLRRMDRHLDTLLKDSFNWSATKGTVVDCGGGNGHISRTLAQLYPELNFVVQDSNSDMLAEGQEQLTDDIRDRVSYMQHSFFEPQPIKNAAAYLIRQCTHNWADRDVVTIFKSFVPGLESSSPDTPLLINDIIIPEPGTWPRHQERVVRQVDMVMLVNCGAKQRSKSEFELLLKQADARYEIRNVYDNGPLGLLEVYLHRGLPN</sequence>
<evidence type="ECO:0000256" key="3">
    <source>
        <dbReference type="ARBA" id="ARBA00022691"/>
    </source>
</evidence>
<dbReference type="PANTHER" id="PTHR43712:SF12">
    <property type="entry name" value="STERIGMATOCYSTIN 8-O-METHYLTRANSFERASE"/>
    <property type="match status" value="1"/>
</dbReference>
<accession>A0A6A6XRS3</accession>
<protein>
    <submittedName>
        <fullName evidence="5">S-adenosyl-L-methionine-dependent methyltransferase</fullName>
    </submittedName>
</protein>
<dbReference type="InterPro" id="IPR029063">
    <property type="entry name" value="SAM-dependent_MTases_sf"/>
</dbReference>
<dbReference type="SUPFAM" id="SSF46785">
    <property type="entry name" value="Winged helix' DNA-binding domain"/>
    <property type="match status" value="1"/>
</dbReference>
<dbReference type="PROSITE" id="PS51683">
    <property type="entry name" value="SAM_OMT_II"/>
    <property type="match status" value="1"/>
</dbReference>
<reference evidence="5" key="1">
    <citation type="journal article" date="2020" name="Stud. Mycol.">
        <title>101 Dothideomycetes genomes: a test case for predicting lifestyles and emergence of pathogens.</title>
        <authorList>
            <person name="Haridas S."/>
            <person name="Albert R."/>
            <person name="Binder M."/>
            <person name="Bloem J."/>
            <person name="Labutti K."/>
            <person name="Salamov A."/>
            <person name="Andreopoulos B."/>
            <person name="Baker S."/>
            <person name="Barry K."/>
            <person name="Bills G."/>
            <person name="Bluhm B."/>
            <person name="Cannon C."/>
            <person name="Castanera R."/>
            <person name="Culley D."/>
            <person name="Daum C."/>
            <person name="Ezra D."/>
            <person name="Gonzalez J."/>
            <person name="Henrissat B."/>
            <person name="Kuo A."/>
            <person name="Liang C."/>
            <person name="Lipzen A."/>
            <person name="Lutzoni F."/>
            <person name="Magnuson J."/>
            <person name="Mondo S."/>
            <person name="Nolan M."/>
            <person name="Ohm R."/>
            <person name="Pangilinan J."/>
            <person name="Park H.-J."/>
            <person name="Ramirez L."/>
            <person name="Alfaro M."/>
            <person name="Sun H."/>
            <person name="Tritt A."/>
            <person name="Yoshinaga Y."/>
            <person name="Zwiers L.-H."/>
            <person name="Turgeon B."/>
            <person name="Goodwin S."/>
            <person name="Spatafora J."/>
            <person name="Crous P."/>
            <person name="Grigoriev I."/>
        </authorList>
    </citation>
    <scope>NUCLEOTIDE SEQUENCE</scope>
    <source>
        <strain evidence="5">CBS 109.77</strain>
    </source>
</reference>
<dbReference type="PANTHER" id="PTHR43712">
    <property type="entry name" value="PUTATIVE (AFU_ORTHOLOGUE AFUA_4G14580)-RELATED"/>
    <property type="match status" value="1"/>
</dbReference>